<gene>
    <name evidence="9" type="ORF">H8S23_08455</name>
</gene>
<dbReference type="InterPro" id="IPR039425">
    <property type="entry name" value="RNA_pol_sigma-70-like"/>
</dbReference>
<feature type="domain" description="RNA polymerase sigma factor 70 region 4 type 2" evidence="8">
    <location>
        <begin position="136"/>
        <end position="178"/>
    </location>
</feature>
<dbReference type="InterPro" id="IPR007627">
    <property type="entry name" value="RNA_pol_sigma70_r2"/>
</dbReference>
<feature type="domain" description="RNA polymerase sigma-70 region 2" evidence="7">
    <location>
        <begin position="24"/>
        <end position="94"/>
    </location>
</feature>
<dbReference type="PANTHER" id="PTHR43133:SF51">
    <property type="entry name" value="RNA POLYMERASE SIGMA FACTOR"/>
    <property type="match status" value="1"/>
</dbReference>
<dbReference type="EMBL" id="JACONZ010000002">
    <property type="protein sequence ID" value="MBC5581541.1"/>
    <property type="molecule type" value="Genomic_DNA"/>
</dbReference>
<comment type="caution">
    <text evidence="9">The sequence shown here is derived from an EMBL/GenBank/DDBJ whole genome shotgun (WGS) entry which is preliminary data.</text>
</comment>
<dbReference type="Pfam" id="PF08281">
    <property type="entry name" value="Sigma70_r4_2"/>
    <property type="match status" value="1"/>
</dbReference>
<dbReference type="Gene3D" id="1.10.10.10">
    <property type="entry name" value="Winged helix-like DNA-binding domain superfamily/Winged helix DNA-binding domain"/>
    <property type="match status" value="1"/>
</dbReference>
<dbReference type="Gene3D" id="1.20.120.1810">
    <property type="match status" value="1"/>
</dbReference>
<dbReference type="GO" id="GO:0003677">
    <property type="term" value="F:DNA binding"/>
    <property type="evidence" value="ECO:0007669"/>
    <property type="project" value="InterPro"/>
</dbReference>
<organism evidence="9 10">
    <name type="scientific">Anaerofilum hominis</name>
    <dbReference type="NCBI Taxonomy" id="2763016"/>
    <lineage>
        <taxon>Bacteria</taxon>
        <taxon>Bacillati</taxon>
        <taxon>Bacillota</taxon>
        <taxon>Clostridia</taxon>
        <taxon>Eubacteriales</taxon>
        <taxon>Oscillospiraceae</taxon>
        <taxon>Anaerofilum</taxon>
    </lineage>
</organism>
<comment type="function">
    <text evidence="6">Sigma factors are initiation factors that promote the attachment of RNA polymerase to specific initiation sites and are then released. Sigma-S contributes to the protection against external stress, thus playing a role in cellular fitness and survival.</text>
</comment>
<dbReference type="Pfam" id="PF04542">
    <property type="entry name" value="Sigma70_r2"/>
    <property type="match status" value="1"/>
</dbReference>
<evidence type="ECO:0000256" key="4">
    <source>
        <dbReference type="ARBA" id="ARBA00023082"/>
    </source>
</evidence>
<dbReference type="GO" id="GO:0016987">
    <property type="term" value="F:sigma factor activity"/>
    <property type="evidence" value="ECO:0007669"/>
    <property type="project" value="UniProtKB-KW"/>
</dbReference>
<keyword evidence="10" id="KW-1185">Reference proteome</keyword>
<dbReference type="AlphaFoldDB" id="A0A923KW64"/>
<evidence type="ECO:0000259" key="8">
    <source>
        <dbReference type="Pfam" id="PF08281"/>
    </source>
</evidence>
<dbReference type="InterPro" id="IPR014284">
    <property type="entry name" value="RNA_pol_sigma-70_dom"/>
</dbReference>
<protein>
    <recommendedName>
        <fullName evidence="2">RNA polymerase sigma factor SigS</fullName>
    </recommendedName>
</protein>
<sequence>MSEQSEAVRVRSARGGDEAALAALIAKFMPVIRRFARAAVCPGLDFDDAVQEGYIGLFHAVKSFEEEGGQASFSTYATVCIRNAVVAARRSAGRKKHQALSGALPLDEQVAAPGPEELAILKEQVHEAVKSIDTELSSFEKKALILSLRGQSYTEIATELSKTPKAVDNALVRVRRKLKRTP</sequence>
<keyword evidence="4" id="KW-0731">Sigma factor</keyword>
<evidence type="ECO:0000256" key="3">
    <source>
        <dbReference type="ARBA" id="ARBA00023015"/>
    </source>
</evidence>
<name>A0A923KW64_9FIRM</name>
<reference evidence="9" key="1">
    <citation type="submission" date="2020-08" db="EMBL/GenBank/DDBJ databases">
        <title>Genome public.</title>
        <authorList>
            <person name="Liu C."/>
            <person name="Sun Q."/>
        </authorList>
    </citation>
    <scope>NUCLEOTIDE SEQUENCE</scope>
    <source>
        <strain evidence="9">BX8</strain>
    </source>
</reference>
<keyword evidence="3" id="KW-0805">Transcription regulation</keyword>
<comment type="similarity">
    <text evidence="1">Belongs to the sigma-70 factor family.</text>
</comment>
<evidence type="ECO:0000256" key="6">
    <source>
        <dbReference type="ARBA" id="ARBA00024701"/>
    </source>
</evidence>
<dbReference type="NCBIfam" id="TIGR02937">
    <property type="entry name" value="sigma70-ECF"/>
    <property type="match status" value="1"/>
</dbReference>
<dbReference type="InterPro" id="IPR013249">
    <property type="entry name" value="RNA_pol_sigma70_r4_t2"/>
</dbReference>
<keyword evidence="5" id="KW-0804">Transcription</keyword>
<evidence type="ECO:0000259" key="7">
    <source>
        <dbReference type="Pfam" id="PF04542"/>
    </source>
</evidence>
<evidence type="ECO:0000313" key="10">
    <source>
        <dbReference type="Proteomes" id="UP000659630"/>
    </source>
</evidence>
<evidence type="ECO:0000256" key="1">
    <source>
        <dbReference type="ARBA" id="ARBA00007788"/>
    </source>
</evidence>
<accession>A0A923KW64</accession>
<proteinExistence type="inferred from homology"/>
<dbReference type="InterPro" id="IPR013325">
    <property type="entry name" value="RNA_pol_sigma_r2"/>
</dbReference>
<dbReference type="InterPro" id="IPR036388">
    <property type="entry name" value="WH-like_DNA-bd_sf"/>
</dbReference>
<dbReference type="InterPro" id="IPR016032">
    <property type="entry name" value="Sig_transdc_resp-reg_C-effctor"/>
</dbReference>
<dbReference type="Proteomes" id="UP000659630">
    <property type="component" value="Unassembled WGS sequence"/>
</dbReference>
<dbReference type="PANTHER" id="PTHR43133">
    <property type="entry name" value="RNA POLYMERASE ECF-TYPE SIGMA FACTO"/>
    <property type="match status" value="1"/>
</dbReference>
<evidence type="ECO:0000256" key="2">
    <source>
        <dbReference type="ARBA" id="ARBA00021245"/>
    </source>
</evidence>
<evidence type="ECO:0000256" key="5">
    <source>
        <dbReference type="ARBA" id="ARBA00023163"/>
    </source>
</evidence>
<evidence type="ECO:0000313" key="9">
    <source>
        <dbReference type="EMBL" id="MBC5581541.1"/>
    </source>
</evidence>
<dbReference type="GO" id="GO:0006352">
    <property type="term" value="P:DNA-templated transcription initiation"/>
    <property type="evidence" value="ECO:0007669"/>
    <property type="project" value="InterPro"/>
</dbReference>
<dbReference type="SUPFAM" id="SSF46894">
    <property type="entry name" value="C-terminal effector domain of the bipartite response regulators"/>
    <property type="match status" value="1"/>
</dbReference>
<dbReference type="RefSeq" id="WP_186887885.1">
    <property type="nucleotide sequence ID" value="NZ_JACONZ010000002.1"/>
</dbReference>
<dbReference type="SUPFAM" id="SSF88946">
    <property type="entry name" value="Sigma2 domain of RNA polymerase sigma factors"/>
    <property type="match status" value="1"/>
</dbReference>